<dbReference type="EMBL" id="JQFZ01000259">
    <property type="protein sequence ID" value="KGO52827.1"/>
    <property type="molecule type" value="Genomic_DNA"/>
</dbReference>
<feature type="compositionally biased region" description="Gly residues" evidence="1">
    <location>
        <begin position="445"/>
        <end position="455"/>
    </location>
</feature>
<dbReference type="PANTHER" id="PTHR28161:SF1">
    <property type="entry name" value="ATP SYNTHASE SUBUNIT F, MITOCHONDRIAL"/>
    <property type="match status" value="1"/>
</dbReference>
<sequence>MSYIARRGLSTLIPPKVASPNVSYPRATIFDFVHPFHTRPAPKPFFAIGAAQDAARMERVVTFYAGLPRGPAAAVKPTGLIGRYQARYFNGKNASGVPFIHAIAGILILGYSMEYYFHLQNQTFHLKENLSDPQLQPELTLESRIILPIFVSSTVLTHTPPLFALIPFWDLLGCGYPKTHAPIDSAIVLSTSSPTRHGLSHQHPRELADTIPGCDIPYIQGATSQGTSATVAILESSIVMAEQSNRDVVDQTLSGGEPSPSDVPASTNDNLSAGGDAGKTEHIAMTTAISNNSNLNDQQNHEKTNTLDSRGEKAAGDKDAGGSTTDTSKQGAGVVATRVLELNGLASASDGGEDTASQGGSESDASRSDGRNQTHSGSVKKPAGFKPVSFAKFSVNKVPGVPAPPKVPEKAPTSTTPLGTPQPSSRPRLVAKTTLGMRDSFSKTGAGGGKPGGSGPDPNQVWNKNRPVVPAPPKHLTDEELKQQYGIHMTSRIQEDGAVSSEAKWADIDDDEDDWAPETIEWTDGTKVNLTQPHIEPPPAPSHREPKEKELPPVEPSIVKEPVKVAPRPAVSMGSRAMVLKVGANAERQARTAGASSNGTNDKVPSSSTSPAPPSKSPWAPLPPVERVSPVNAPAQPHQQRMPVRYPQRDDGHHAPMAPPKEIAADDFNRAWKDQSDLPQLFNPRSSQYEPVAETRRGSWRHDQHPRALAVLQRPNDHPSGPAEPSAAFQTHRSSHQDGMGWGGRRRTSSNVSGGSGGFARRMSVGRFDAPPRYNDARRGSQVNGLGDSAIVGHEQHHGKDEILPSGPNGTTRPAVDVGMSPVETQAEVPQVPQVPQVQQESQEDPVALQERIMKEKRLEARQRRIEQEEKEEAAKKERIRQRLAAMGPAPEKKAPETRNPPSSLQPQPQPHSHPLHPPQTPSQLPIQPIHSISSPPKPPVPEPNREPKQYGMMKVHHPDSVKKLVGAHDRTSEAKHLNRRVSSPHQETHRDSAPASASHFKTEPHSPAQSKASDQKLDEHGTQWQGNLTSTSPWSHPNIAVPSTSAKNLWKPFGSDRTPTLGNGIFDQPLGTFASRENPLGQLGLDPSNMPTPPKFSAPKEPTDSLPSPEARHPSFEPLNPIGRPSPIGPPITRNARAVSDWNNFHENALEKESQNAKEFLKRLNDRQKGAPAPPPAPVVFTETWKKTRATEDGRRVVTRVTERVINNEEDIAKAKAAANQPSNPLTSFDTPMDGLNVSDMGVRPAGNVSTRSSRFFPSASEQSKRQVVEKERGSPSPPPPEEVSHPVYYGVEERPHVNIPAPKPPKPVVKLPPKAIGPPAPPPTFASMAAAPPRNVVPPSSTALSWQDKINGLFGKTTPTQKKSVLAVTSATKEPLPVHATAVSVSIPQTKIGSQAGDGDFAVRQVNEQDEMFEDREPGSLPAVRVPNMAPQNSWSATRPSERSRGKNFKPVQSQSIQPFLVGYNDRDNHGNTRASVFLPGGSEPKTVLIQRKGGPPRGRNTNTNVRPRKGINNKPGEVSGGGNKKPTSNTVPRQQPRQRTGWSPEPPTSR</sequence>
<feature type="compositionally biased region" description="Basic and acidic residues" evidence="1">
    <location>
        <begin position="1264"/>
        <end position="1275"/>
    </location>
</feature>
<feature type="compositionally biased region" description="Basic and acidic residues" evidence="1">
    <location>
        <begin position="957"/>
        <end position="977"/>
    </location>
</feature>
<feature type="compositionally biased region" description="Pro residues" evidence="1">
    <location>
        <begin position="908"/>
        <end position="921"/>
    </location>
</feature>
<dbReference type="GO" id="GO:0046933">
    <property type="term" value="F:proton-transporting ATP synthase activity, rotational mechanism"/>
    <property type="evidence" value="ECO:0007669"/>
    <property type="project" value="TreeGrafter"/>
</dbReference>
<organism evidence="3 4">
    <name type="scientific">Penicillium expansum</name>
    <name type="common">Blue mold rot fungus</name>
    <dbReference type="NCBI Taxonomy" id="27334"/>
    <lineage>
        <taxon>Eukaryota</taxon>
        <taxon>Fungi</taxon>
        <taxon>Dikarya</taxon>
        <taxon>Ascomycota</taxon>
        <taxon>Pezizomycotina</taxon>
        <taxon>Eurotiomycetes</taxon>
        <taxon>Eurotiomycetidae</taxon>
        <taxon>Eurotiales</taxon>
        <taxon>Aspergillaceae</taxon>
        <taxon>Penicillium</taxon>
    </lineage>
</organism>
<feature type="region of interest" description="Disordered" evidence="1">
    <location>
        <begin position="346"/>
        <end position="384"/>
    </location>
</feature>
<dbReference type="InterPro" id="IPR019727">
    <property type="entry name" value="ATP_synth_F0_fsu_mt_fun"/>
</dbReference>
<feature type="region of interest" description="Disordered" evidence="1">
    <location>
        <begin position="397"/>
        <end position="474"/>
    </location>
</feature>
<evidence type="ECO:0000256" key="1">
    <source>
        <dbReference type="SAM" id="MobiDB-lite"/>
    </source>
</evidence>
<keyword evidence="2" id="KW-0812">Transmembrane</keyword>
<feature type="compositionally biased region" description="Low complexity" evidence="1">
    <location>
        <begin position="922"/>
        <end position="935"/>
    </location>
</feature>
<dbReference type="RefSeq" id="XP_016595530.1">
    <property type="nucleotide sequence ID" value="XM_016745631.1"/>
</dbReference>
<evidence type="ECO:0000313" key="4">
    <source>
        <dbReference type="Proteomes" id="UP000030143"/>
    </source>
</evidence>
<protein>
    <submittedName>
        <fullName evidence="3">ATPase, F0 complex, subunit F, mitochondria, fungi</fullName>
    </submittedName>
</protein>
<feature type="region of interest" description="Disordered" evidence="1">
    <location>
        <begin position="290"/>
        <end position="333"/>
    </location>
</feature>
<keyword evidence="4" id="KW-1185">Reference proteome</keyword>
<feature type="compositionally biased region" description="Basic and acidic residues" evidence="1">
    <location>
        <begin position="852"/>
        <end position="877"/>
    </location>
</feature>
<feature type="compositionally biased region" description="Polar residues" evidence="1">
    <location>
        <begin position="594"/>
        <end position="604"/>
    </location>
</feature>
<feature type="region of interest" description="Disordered" evidence="1">
    <location>
        <begin position="522"/>
        <end position="1136"/>
    </location>
</feature>
<feature type="compositionally biased region" description="Pro residues" evidence="1">
    <location>
        <begin position="1317"/>
        <end position="1326"/>
    </location>
</feature>
<feature type="compositionally biased region" description="Polar residues" evidence="1">
    <location>
        <begin position="1249"/>
        <end position="1263"/>
    </location>
</feature>
<accession>A0A0A2KLY1</accession>
<feature type="compositionally biased region" description="Polar residues" evidence="1">
    <location>
        <begin position="1023"/>
        <end position="1048"/>
    </location>
</feature>
<feature type="region of interest" description="Disordered" evidence="1">
    <location>
        <begin position="250"/>
        <end position="277"/>
    </location>
</feature>
<feature type="compositionally biased region" description="Basic and acidic residues" evidence="1">
    <location>
        <begin position="693"/>
        <end position="706"/>
    </location>
</feature>
<keyword evidence="2" id="KW-0472">Membrane</keyword>
<proteinExistence type="predicted"/>
<evidence type="ECO:0000256" key="2">
    <source>
        <dbReference type="SAM" id="Phobius"/>
    </source>
</evidence>
<feature type="compositionally biased region" description="Basic and acidic residues" evidence="1">
    <location>
        <begin position="663"/>
        <end position="676"/>
    </location>
</feature>
<feature type="compositionally biased region" description="Basic and acidic residues" evidence="1">
    <location>
        <begin position="794"/>
        <end position="803"/>
    </location>
</feature>
<dbReference type="Proteomes" id="UP000030143">
    <property type="component" value="Unassembled WGS sequence"/>
</dbReference>
<feature type="compositionally biased region" description="Basic and acidic residues" evidence="1">
    <location>
        <begin position="542"/>
        <end position="552"/>
    </location>
</feature>
<feature type="region of interest" description="Disordered" evidence="1">
    <location>
        <begin position="1415"/>
        <end position="1553"/>
    </location>
</feature>
<gene>
    <name evidence="3" type="ORF">PEX2_083610</name>
</gene>
<dbReference type="PANTHER" id="PTHR28161">
    <property type="entry name" value="ATP SYNTHASE SUBUNIT F, MITOCHONDRIAL"/>
    <property type="match status" value="1"/>
</dbReference>
<dbReference type="GeneID" id="27681051"/>
<feature type="compositionally biased region" description="Polar residues" evidence="1">
    <location>
        <begin position="413"/>
        <end position="425"/>
    </location>
</feature>
<keyword evidence="2" id="KW-1133">Transmembrane helix</keyword>
<feature type="compositionally biased region" description="Basic and acidic residues" evidence="1">
    <location>
        <begin position="299"/>
        <end position="320"/>
    </location>
</feature>
<dbReference type="STRING" id="27334.A0A0A2KLY1"/>
<reference evidence="3 4" key="1">
    <citation type="journal article" date="2015" name="Mol. Plant Microbe Interact.">
        <title>Genome, transcriptome, and functional analyses of Penicillium expansum provide new insights into secondary metabolism and pathogenicity.</title>
        <authorList>
            <person name="Ballester A.R."/>
            <person name="Marcet-Houben M."/>
            <person name="Levin E."/>
            <person name="Sela N."/>
            <person name="Selma-Lazaro C."/>
            <person name="Carmona L."/>
            <person name="Wisniewski M."/>
            <person name="Droby S."/>
            <person name="Gonzalez-Candelas L."/>
            <person name="Gabaldon T."/>
        </authorList>
    </citation>
    <scope>NUCLEOTIDE SEQUENCE [LARGE SCALE GENOMIC DNA]</scope>
    <source>
        <strain evidence="3 4">MD-8</strain>
    </source>
</reference>
<name>A0A0A2KLY1_PENEN</name>
<feature type="compositionally biased region" description="Low complexity" evidence="1">
    <location>
        <begin position="822"/>
        <end position="847"/>
    </location>
</feature>
<dbReference type="Pfam" id="PF10791">
    <property type="entry name" value="F1F0-ATPsyn_F"/>
    <property type="match status" value="1"/>
</dbReference>
<feature type="compositionally biased region" description="Polar residues" evidence="1">
    <location>
        <begin position="1432"/>
        <end position="1441"/>
    </location>
</feature>
<feature type="compositionally biased region" description="Pro residues" evidence="1">
    <location>
        <begin position="611"/>
        <end position="624"/>
    </location>
</feature>
<feature type="compositionally biased region" description="Polar residues" evidence="1">
    <location>
        <begin position="1528"/>
        <end position="1544"/>
    </location>
</feature>
<evidence type="ECO:0000313" key="3">
    <source>
        <dbReference type="EMBL" id="KGO52827.1"/>
    </source>
</evidence>
<feature type="transmembrane region" description="Helical" evidence="2">
    <location>
        <begin position="97"/>
        <end position="117"/>
    </location>
</feature>
<dbReference type="HOGENOM" id="CLU_002517_0_0_1"/>
<feature type="compositionally biased region" description="Polar residues" evidence="1">
    <location>
        <begin position="1221"/>
        <end position="1231"/>
    </location>
</feature>
<dbReference type="VEuPathDB" id="FungiDB:PEXP_095190"/>
<comment type="caution">
    <text evidence="3">The sequence shown here is derived from an EMBL/GenBank/DDBJ whole genome shotgun (WGS) entry which is preliminary data.</text>
</comment>
<feature type="region of interest" description="Disordered" evidence="1">
    <location>
        <begin position="1216"/>
        <end position="1344"/>
    </location>
</feature>